<evidence type="ECO:0000256" key="2">
    <source>
        <dbReference type="SAM" id="MobiDB-lite"/>
    </source>
</evidence>
<dbReference type="RefSeq" id="WP_183774188.1">
    <property type="nucleotide sequence ID" value="NZ_JACHFW010000008.1"/>
</dbReference>
<protein>
    <submittedName>
        <fullName evidence="3">ElaB/YqjD/DUF883 family membrane-anchored ribosome-binding protein</fullName>
    </submittedName>
</protein>
<proteinExistence type="predicted"/>
<organism evidence="3 4">
    <name type="scientific">Catenibacillus scindens</name>
    <dbReference type="NCBI Taxonomy" id="673271"/>
    <lineage>
        <taxon>Bacteria</taxon>
        <taxon>Bacillati</taxon>
        <taxon>Bacillota</taxon>
        <taxon>Clostridia</taxon>
        <taxon>Lachnospirales</taxon>
        <taxon>Lachnospiraceae</taxon>
        <taxon>Catenibacillus</taxon>
    </lineage>
</organism>
<feature type="compositionally biased region" description="Low complexity" evidence="2">
    <location>
        <begin position="217"/>
        <end position="226"/>
    </location>
</feature>
<feature type="coiled-coil region" evidence="1">
    <location>
        <begin position="89"/>
        <end position="127"/>
    </location>
</feature>
<feature type="compositionally biased region" description="Acidic residues" evidence="2">
    <location>
        <begin position="228"/>
        <end position="247"/>
    </location>
</feature>
<sequence>MSRIEQLIDEIEEFIESCKPQPFSQSKVIVPKDELYELLTELRLKTPEEIKRYQKIIANRDKIISDAQAQAEKMVEETTAYTNSLVEEHEIMLKAYERAEEVMNNANAQAEATINAANEDAEGIRRSALEYTQELITNLETIVGRTLEGAKANSQALIDGLSYNYDILVSNKDALESQLSASVSSEAVPSVDMSAVEESAITEPVYEEPEQEERPSSRAAAASKSEPVVDDDDDDFSDDEFDYDDID</sequence>
<comment type="caution">
    <text evidence="3">The sequence shown here is derived from an EMBL/GenBank/DDBJ whole genome shotgun (WGS) entry which is preliminary data.</text>
</comment>
<dbReference type="EMBL" id="JACHFW010000008">
    <property type="protein sequence ID" value="MBB5264970.1"/>
    <property type="molecule type" value="Genomic_DNA"/>
</dbReference>
<evidence type="ECO:0000313" key="4">
    <source>
        <dbReference type="Proteomes" id="UP000543642"/>
    </source>
</evidence>
<evidence type="ECO:0000256" key="1">
    <source>
        <dbReference type="SAM" id="Coils"/>
    </source>
</evidence>
<reference evidence="3 4" key="1">
    <citation type="submission" date="2020-08" db="EMBL/GenBank/DDBJ databases">
        <title>Genomic Encyclopedia of Type Strains, Phase IV (KMG-IV): sequencing the most valuable type-strain genomes for metagenomic binning, comparative biology and taxonomic classification.</title>
        <authorList>
            <person name="Goeker M."/>
        </authorList>
    </citation>
    <scope>NUCLEOTIDE SEQUENCE [LARGE SCALE GENOMIC DNA]</scope>
    <source>
        <strain evidence="3 4">DSM 106146</strain>
    </source>
</reference>
<feature type="region of interest" description="Disordered" evidence="2">
    <location>
        <begin position="182"/>
        <end position="247"/>
    </location>
</feature>
<evidence type="ECO:0000313" key="3">
    <source>
        <dbReference type="EMBL" id="MBB5264970.1"/>
    </source>
</evidence>
<keyword evidence="4" id="KW-1185">Reference proteome</keyword>
<name>A0A7W8M5E0_9FIRM</name>
<dbReference type="Proteomes" id="UP000543642">
    <property type="component" value="Unassembled WGS sequence"/>
</dbReference>
<keyword evidence="1" id="KW-0175">Coiled coil</keyword>
<gene>
    <name evidence="3" type="ORF">HNP82_002109</name>
</gene>
<accession>A0A7W8M5E0</accession>
<dbReference type="AlphaFoldDB" id="A0A7W8M5E0"/>
<feature type="compositionally biased region" description="Low complexity" evidence="2">
    <location>
        <begin position="182"/>
        <end position="191"/>
    </location>
</feature>